<organism evidence="2 3">
    <name type="scientific">Ceratopteris richardii</name>
    <name type="common">Triangle waterfern</name>
    <dbReference type="NCBI Taxonomy" id="49495"/>
    <lineage>
        <taxon>Eukaryota</taxon>
        <taxon>Viridiplantae</taxon>
        <taxon>Streptophyta</taxon>
        <taxon>Embryophyta</taxon>
        <taxon>Tracheophyta</taxon>
        <taxon>Polypodiopsida</taxon>
        <taxon>Polypodiidae</taxon>
        <taxon>Polypodiales</taxon>
        <taxon>Pteridineae</taxon>
        <taxon>Pteridaceae</taxon>
        <taxon>Parkerioideae</taxon>
        <taxon>Ceratopteris</taxon>
    </lineage>
</organism>
<protein>
    <submittedName>
        <fullName evidence="2">Uncharacterized protein</fullName>
    </submittedName>
</protein>
<dbReference type="Proteomes" id="UP000825935">
    <property type="component" value="Chromosome 29"/>
</dbReference>
<proteinExistence type="predicted"/>
<gene>
    <name evidence="2" type="ORF">KP509_29G072800</name>
</gene>
<comment type="caution">
    <text evidence="2">The sequence shown here is derived from an EMBL/GenBank/DDBJ whole genome shotgun (WGS) entry which is preliminary data.</text>
</comment>
<dbReference type="AlphaFoldDB" id="A0A8T2R919"/>
<dbReference type="EMBL" id="CM035434">
    <property type="protein sequence ID" value="KAH7292530.1"/>
    <property type="molecule type" value="Genomic_DNA"/>
</dbReference>
<keyword evidence="3" id="KW-1185">Reference proteome</keyword>
<feature type="transmembrane region" description="Helical" evidence="1">
    <location>
        <begin position="37"/>
        <end position="61"/>
    </location>
</feature>
<evidence type="ECO:0000313" key="2">
    <source>
        <dbReference type="EMBL" id="KAH7292530.1"/>
    </source>
</evidence>
<reference evidence="2" key="1">
    <citation type="submission" date="2021-08" db="EMBL/GenBank/DDBJ databases">
        <title>WGS assembly of Ceratopteris richardii.</title>
        <authorList>
            <person name="Marchant D.B."/>
            <person name="Chen G."/>
            <person name="Jenkins J."/>
            <person name="Shu S."/>
            <person name="Leebens-Mack J."/>
            <person name="Grimwood J."/>
            <person name="Schmutz J."/>
            <person name="Soltis P."/>
            <person name="Soltis D."/>
            <person name="Chen Z.-H."/>
        </authorList>
    </citation>
    <scope>NUCLEOTIDE SEQUENCE</scope>
    <source>
        <strain evidence="2">Whitten #5841</strain>
        <tissue evidence="2">Leaf</tissue>
    </source>
</reference>
<accession>A0A8T2R919</accession>
<keyword evidence="1" id="KW-1133">Transmembrane helix</keyword>
<evidence type="ECO:0000256" key="1">
    <source>
        <dbReference type="SAM" id="Phobius"/>
    </source>
</evidence>
<keyword evidence="1" id="KW-0812">Transmembrane</keyword>
<sequence length="73" mass="8528">MELHHHPLIVQGLYTILINQRAVHHLLPMQRLHMCPLIGIMMNFTIKSILYVGVTLAMACIEDHDWNVLNMRQ</sequence>
<evidence type="ECO:0000313" key="3">
    <source>
        <dbReference type="Proteomes" id="UP000825935"/>
    </source>
</evidence>
<keyword evidence="1" id="KW-0472">Membrane</keyword>
<name>A0A8T2R919_CERRI</name>